<protein>
    <submittedName>
        <fullName evidence="2">Uncharacterized protein</fullName>
    </submittedName>
</protein>
<dbReference type="AlphaFoldDB" id="A0A5C3MSG1"/>
<keyword evidence="3" id="KW-1185">Reference proteome</keyword>
<feature type="compositionally biased region" description="Low complexity" evidence="1">
    <location>
        <begin position="10"/>
        <end position="21"/>
    </location>
</feature>
<gene>
    <name evidence="2" type="ORF">OE88DRAFT_746128</name>
</gene>
<name>A0A5C3MSG1_9AGAM</name>
<feature type="region of interest" description="Disordered" evidence="1">
    <location>
        <begin position="84"/>
        <end position="123"/>
    </location>
</feature>
<feature type="compositionally biased region" description="Basic residues" evidence="1">
    <location>
        <begin position="26"/>
        <end position="37"/>
    </location>
</feature>
<dbReference type="Pfam" id="PF11901">
    <property type="entry name" value="DM9"/>
    <property type="match status" value="1"/>
</dbReference>
<proteinExistence type="predicted"/>
<dbReference type="SMART" id="SM00696">
    <property type="entry name" value="DM9"/>
    <property type="match status" value="1"/>
</dbReference>
<dbReference type="EMBL" id="ML213522">
    <property type="protein sequence ID" value="TFK47823.1"/>
    <property type="molecule type" value="Genomic_DNA"/>
</dbReference>
<evidence type="ECO:0000313" key="2">
    <source>
        <dbReference type="EMBL" id="TFK47823.1"/>
    </source>
</evidence>
<dbReference type="PANTHER" id="PTHR31649">
    <property type="entry name" value="AGAP009604-PA"/>
    <property type="match status" value="1"/>
</dbReference>
<dbReference type="OrthoDB" id="2142040at2759"/>
<reference evidence="2 3" key="1">
    <citation type="journal article" date="2019" name="Nat. Ecol. Evol.">
        <title>Megaphylogeny resolves global patterns of mushroom evolution.</title>
        <authorList>
            <person name="Varga T."/>
            <person name="Krizsan K."/>
            <person name="Foldi C."/>
            <person name="Dima B."/>
            <person name="Sanchez-Garcia M."/>
            <person name="Sanchez-Ramirez S."/>
            <person name="Szollosi G.J."/>
            <person name="Szarkandi J.G."/>
            <person name="Papp V."/>
            <person name="Albert L."/>
            <person name="Andreopoulos W."/>
            <person name="Angelini C."/>
            <person name="Antonin V."/>
            <person name="Barry K.W."/>
            <person name="Bougher N.L."/>
            <person name="Buchanan P."/>
            <person name="Buyck B."/>
            <person name="Bense V."/>
            <person name="Catcheside P."/>
            <person name="Chovatia M."/>
            <person name="Cooper J."/>
            <person name="Damon W."/>
            <person name="Desjardin D."/>
            <person name="Finy P."/>
            <person name="Geml J."/>
            <person name="Haridas S."/>
            <person name="Hughes K."/>
            <person name="Justo A."/>
            <person name="Karasinski D."/>
            <person name="Kautmanova I."/>
            <person name="Kiss B."/>
            <person name="Kocsube S."/>
            <person name="Kotiranta H."/>
            <person name="LaButti K.M."/>
            <person name="Lechner B.E."/>
            <person name="Liimatainen K."/>
            <person name="Lipzen A."/>
            <person name="Lukacs Z."/>
            <person name="Mihaltcheva S."/>
            <person name="Morgado L.N."/>
            <person name="Niskanen T."/>
            <person name="Noordeloos M.E."/>
            <person name="Ohm R.A."/>
            <person name="Ortiz-Santana B."/>
            <person name="Ovrebo C."/>
            <person name="Racz N."/>
            <person name="Riley R."/>
            <person name="Savchenko A."/>
            <person name="Shiryaev A."/>
            <person name="Soop K."/>
            <person name="Spirin V."/>
            <person name="Szebenyi C."/>
            <person name="Tomsovsky M."/>
            <person name="Tulloss R.E."/>
            <person name="Uehling J."/>
            <person name="Grigoriev I.V."/>
            <person name="Vagvolgyi C."/>
            <person name="Papp T."/>
            <person name="Martin F.M."/>
            <person name="Miettinen O."/>
            <person name="Hibbett D.S."/>
            <person name="Nagy L.G."/>
        </authorList>
    </citation>
    <scope>NUCLEOTIDE SEQUENCE [LARGE SCALE GENOMIC DNA]</scope>
    <source>
        <strain evidence="2 3">OMC1185</strain>
    </source>
</reference>
<sequence>MARPRRRSVDSSSSSSSSSDSDSGHKPKKDKKDRRSGHAGFPTPAHHQSGHTPVPQFPVPLGAHSTQHQTTFMATEADRQQQFPIGGQHRDSDHPPPYGAPAPPPSGYRLPLTTSSAFPPSEQVGRPPCVDADGRSPVFIGSAIFPNSVHPCKIAPNLSPPCRVPYGGGEHEHNGRYDLLPFTPENMEWVATSYGRIPAGRRPVEGGYEEHGAKLYHALAEVNGVYVPGKTGEHLGGCNVAYGGGEHVIQENYAILCWK</sequence>
<accession>A0A5C3MSG1</accession>
<feature type="compositionally biased region" description="Pro residues" evidence="1">
    <location>
        <begin position="95"/>
        <end position="106"/>
    </location>
</feature>
<organism evidence="2 3">
    <name type="scientific">Heliocybe sulcata</name>
    <dbReference type="NCBI Taxonomy" id="5364"/>
    <lineage>
        <taxon>Eukaryota</taxon>
        <taxon>Fungi</taxon>
        <taxon>Dikarya</taxon>
        <taxon>Basidiomycota</taxon>
        <taxon>Agaricomycotina</taxon>
        <taxon>Agaricomycetes</taxon>
        <taxon>Gloeophyllales</taxon>
        <taxon>Gloeophyllaceae</taxon>
        <taxon>Heliocybe</taxon>
    </lineage>
</organism>
<dbReference type="Proteomes" id="UP000305948">
    <property type="component" value="Unassembled WGS sequence"/>
</dbReference>
<evidence type="ECO:0000313" key="3">
    <source>
        <dbReference type="Proteomes" id="UP000305948"/>
    </source>
</evidence>
<evidence type="ECO:0000256" key="1">
    <source>
        <dbReference type="SAM" id="MobiDB-lite"/>
    </source>
</evidence>
<dbReference type="InterPro" id="IPR006616">
    <property type="entry name" value="DM9_repeat"/>
</dbReference>
<dbReference type="STRING" id="5364.A0A5C3MSG1"/>
<feature type="region of interest" description="Disordered" evidence="1">
    <location>
        <begin position="1"/>
        <end position="69"/>
    </location>
</feature>
<dbReference type="PANTHER" id="PTHR31649:SF1">
    <property type="entry name" value="FARNESOIC ACID O-METHYL TRANSFERASE DOMAIN-CONTAINING PROTEIN"/>
    <property type="match status" value="1"/>
</dbReference>